<comment type="caution">
    <text evidence="3">The sequence shown here is derived from an EMBL/GenBank/DDBJ whole genome shotgun (WGS) entry which is preliminary data.</text>
</comment>
<dbReference type="EMBL" id="PVXP01000017">
    <property type="protein sequence ID" value="PRR85408.1"/>
    <property type="molecule type" value="Genomic_DNA"/>
</dbReference>
<dbReference type="Proteomes" id="UP000237798">
    <property type="component" value="Unassembled WGS sequence"/>
</dbReference>
<name>A0A2T0BNE6_9CLOT</name>
<dbReference type="Pfam" id="PF13411">
    <property type="entry name" value="MerR_1"/>
    <property type="match status" value="1"/>
</dbReference>
<dbReference type="InterPro" id="IPR000551">
    <property type="entry name" value="MerR-type_HTH_dom"/>
</dbReference>
<dbReference type="GO" id="GO:0003677">
    <property type="term" value="F:DNA binding"/>
    <property type="evidence" value="ECO:0007669"/>
    <property type="project" value="UniProtKB-KW"/>
</dbReference>
<dbReference type="Pfam" id="PF07739">
    <property type="entry name" value="TipAS"/>
    <property type="match status" value="2"/>
</dbReference>
<dbReference type="Gene3D" id="1.10.1660.10">
    <property type="match status" value="1"/>
</dbReference>
<dbReference type="SUPFAM" id="SSF46955">
    <property type="entry name" value="Putative DNA-binding domain"/>
    <property type="match status" value="1"/>
</dbReference>
<dbReference type="PROSITE" id="PS50937">
    <property type="entry name" value="HTH_MERR_2"/>
    <property type="match status" value="1"/>
</dbReference>
<organism evidence="3 4">
    <name type="scientific">Clostridium luticellarii</name>
    <dbReference type="NCBI Taxonomy" id="1691940"/>
    <lineage>
        <taxon>Bacteria</taxon>
        <taxon>Bacillati</taxon>
        <taxon>Bacillota</taxon>
        <taxon>Clostridia</taxon>
        <taxon>Eubacteriales</taxon>
        <taxon>Clostridiaceae</taxon>
        <taxon>Clostridium</taxon>
    </lineage>
</organism>
<feature type="domain" description="HTH merR-type" evidence="2">
    <location>
        <begin position="1"/>
        <end position="70"/>
    </location>
</feature>
<dbReference type="PANTHER" id="PTHR30204">
    <property type="entry name" value="REDOX-CYCLING DRUG-SENSING TRANSCRIPTIONAL ACTIVATOR SOXR"/>
    <property type="match status" value="1"/>
</dbReference>
<evidence type="ECO:0000256" key="1">
    <source>
        <dbReference type="ARBA" id="ARBA00023125"/>
    </source>
</evidence>
<keyword evidence="1" id="KW-0238">DNA-binding</keyword>
<dbReference type="AlphaFoldDB" id="A0A2T0BNE6"/>
<dbReference type="SMART" id="SM00422">
    <property type="entry name" value="HTH_MERR"/>
    <property type="match status" value="1"/>
</dbReference>
<dbReference type="PANTHER" id="PTHR30204:SF90">
    <property type="entry name" value="HTH-TYPE TRANSCRIPTIONAL ACTIVATOR MTA"/>
    <property type="match status" value="1"/>
</dbReference>
<protein>
    <submittedName>
        <fullName evidence="3">HTH-type transcriptional activator mta</fullName>
    </submittedName>
</protein>
<evidence type="ECO:0000313" key="4">
    <source>
        <dbReference type="Proteomes" id="UP000237798"/>
    </source>
</evidence>
<gene>
    <name evidence="3" type="primary">mta_1</name>
    <name evidence="3" type="ORF">CLLU_15890</name>
</gene>
<proteinExistence type="predicted"/>
<dbReference type="InterPro" id="IPR012925">
    <property type="entry name" value="TipAS_dom"/>
</dbReference>
<dbReference type="CDD" id="cd01106">
    <property type="entry name" value="HTH_TipAL-Mta"/>
    <property type="match status" value="1"/>
</dbReference>
<evidence type="ECO:0000313" key="3">
    <source>
        <dbReference type="EMBL" id="PRR85408.1"/>
    </source>
</evidence>
<keyword evidence="4" id="KW-1185">Reference proteome</keyword>
<dbReference type="OrthoDB" id="9814833at2"/>
<dbReference type="GO" id="GO:0003700">
    <property type="term" value="F:DNA-binding transcription factor activity"/>
    <property type="evidence" value="ECO:0007669"/>
    <property type="project" value="InterPro"/>
</dbReference>
<reference evidence="3 4" key="1">
    <citation type="submission" date="2018-03" db="EMBL/GenBank/DDBJ databases">
        <title>Genome sequence of Clostridium luticellarii DSM 29923.</title>
        <authorList>
            <person name="Poehlein A."/>
            <person name="Daniel R."/>
        </authorList>
    </citation>
    <scope>NUCLEOTIDE SEQUENCE [LARGE SCALE GENOMIC DNA]</scope>
    <source>
        <strain evidence="3 4">DSM 29923</strain>
    </source>
</reference>
<dbReference type="InterPro" id="IPR009061">
    <property type="entry name" value="DNA-bd_dom_put_sf"/>
</dbReference>
<dbReference type="InterPro" id="IPR047057">
    <property type="entry name" value="MerR_fam"/>
</dbReference>
<dbReference type="RefSeq" id="WP_106009195.1">
    <property type="nucleotide sequence ID" value="NZ_PVXP01000017.1"/>
</dbReference>
<accession>A0A2T0BNE6</accession>
<evidence type="ECO:0000259" key="2">
    <source>
        <dbReference type="PROSITE" id="PS50937"/>
    </source>
</evidence>
<sequence length="387" mass="45431">MRTVKQVSDLTGISVRTLHYYDEIGLLKPSKITEAGYRLYDDRALEALQQILFFKELELPLKEVRKIMTEPSFDKMEALKNQKKLLVLKRNRLNKLIGLINKTLKGESTMSFKEFDMTEYYNVLEEFKTENKTKVIRQWGSIDKFDEFIEKVKTKETEIAKDAVKQYGSIKKFTEALKKNLNSDVLAKAEQIDEFKKDCLYDRHPKLKELYKKLVFDLSKDPSSWEIQRIAEEITNTVKKDYEVFKADMGDYYWHSMVQIYLVFPKWIEEVDKKYGSGASKFIGKALKIYSENNLPKIDTLYKKLVSDLSRDPFSREIQQIVFEIANETRQINEALKVYEGENYFGYMADFYLSSPEFIKATDKRYGSGASKFIGKALKFYSKNKLN</sequence>